<dbReference type="RefSeq" id="WP_320423742.1">
    <property type="nucleotide sequence ID" value="NZ_JAXCLA010000004.1"/>
</dbReference>
<evidence type="ECO:0000256" key="10">
    <source>
        <dbReference type="ARBA" id="ARBA00023004"/>
    </source>
</evidence>
<organism evidence="14 15">
    <name type="scientific">Roseateles agri</name>
    <dbReference type="NCBI Taxonomy" id="3098619"/>
    <lineage>
        <taxon>Bacteria</taxon>
        <taxon>Pseudomonadati</taxon>
        <taxon>Pseudomonadota</taxon>
        <taxon>Betaproteobacteria</taxon>
        <taxon>Burkholderiales</taxon>
        <taxon>Sphaerotilaceae</taxon>
        <taxon>Roseateles</taxon>
    </lineage>
</organism>
<evidence type="ECO:0000256" key="1">
    <source>
        <dbReference type="ARBA" id="ARBA00001971"/>
    </source>
</evidence>
<reference evidence="14 15" key="1">
    <citation type="submission" date="2023-11" db="EMBL/GenBank/DDBJ databases">
        <title>Paucibacter sp. nov., isolated from fresh soil in Korea.</title>
        <authorList>
            <person name="Le N.T.T."/>
        </authorList>
    </citation>
    <scope>NUCLEOTIDE SEQUENCE [LARGE SCALE GENOMIC DNA]</scope>
    <source>
        <strain evidence="14 15">R3-3</strain>
    </source>
</reference>
<evidence type="ECO:0000256" key="2">
    <source>
        <dbReference type="ARBA" id="ARBA00004050"/>
    </source>
</evidence>
<accession>A0ABU5DHT8</accession>
<dbReference type="PANTHER" id="PTHR10978">
    <property type="entry name" value="SUCCINATE DEHYDROGENASE CYTOCHROME B560 SUBUNIT"/>
    <property type="match status" value="1"/>
</dbReference>
<dbReference type="NCBIfam" id="TIGR02970">
    <property type="entry name" value="succ_dehyd_cytB"/>
    <property type="match status" value="1"/>
</dbReference>
<keyword evidence="10" id="KW-0408">Iron</keyword>
<comment type="similarity">
    <text evidence="4">Belongs to the cytochrome b560 family.</text>
</comment>
<protein>
    <recommendedName>
        <fullName evidence="5">Succinate dehydrogenase cytochrome b556 subunit</fullName>
    </recommendedName>
</protein>
<keyword evidence="11 13" id="KW-0472">Membrane</keyword>
<evidence type="ECO:0000313" key="15">
    <source>
        <dbReference type="Proteomes" id="UP001285263"/>
    </source>
</evidence>
<keyword evidence="8" id="KW-0479">Metal-binding</keyword>
<evidence type="ECO:0000256" key="3">
    <source>
        <dbReference type="ARBA" id="ARBA00004370"/>
    </source>
</evidence>
<dbReference type="InterPro" id="IPR014314">
    <property type="entry name" value="Succ_DH_cytb556"/>
</dbReference>
<gene>
    <name evidence="14" type="primary">sdhC</name>
    <name evidence="14" type="ORF">SNE35_15120</name>
</gene>
<keyword evidence="7 13" id="KW-0812">Transmembrane</keyword>
<evidence type="ECO:0000256" key="12">
    <source>
        <dbReference type="ARBA" id="ARBA00025912"/>
    </source>
</evidence>
<dbReference type="Gene3D" id="1.20.1300.10">
    <property type="entry name" value="Fumarate reductase/succinate dehydrogenase, transmembrane subunit"/>
    <property type="match status" value="1"/>
</dbReference>
<evidence type="ECO:0000256" key="7">
    <source>
        <dbReference type="ARBA" id="ARBA00022692"/>
    </source>
</evidence>
<evidence type="ECO:0000256" key="4">
    <source>
        <dbReference type="ARBA" id="ARBA00007244"/>
    </source>
</evidence>
<keyword evidence="6" id="KW-0349">Heme</keyword>
<dbReference type="Pfam" id="PF01127">
    <property type="entry name" value="Sdh_cyt"/>
    <property type="match status" value="1"/>
</dbReference>
<evidence type="ECO:0000256" key="13">
    <source>
        <dbReference type="SAM" id="Phobius"/>
    </source>
</evidence>
<comment type="cofactor">
    <cofactor evidence="1">
        <name>heme</name>
        <dbReference type="ChEBI" id="CHEBI:30413"/>
    </cofactor>
</comment>
<dbReference type="EMBL" id="JAXCLA010000004">
    <property type="protein sequence ID" value="MDY0745850.1"/>
    <property type="molecule type" value="Genomic_DNA"/>
</dbReference>
<feature type="transmembrane region" description="Helical" evidence="13">
    <location>
        <begin position="38"/>
        <end position="59"/>
    </location>
</feature>
<evidence type="ECO:0000256" key="5">
    <source>
        <dbReference type="ARBA" id="ARBA00020076"/>
    </source>
</evidence>
<comment type="subunit">
    <text evidence="12">Part of an enzyme complex containing four subunits: a flavoprotein, an iron-sulfur protein, plus two membrane-anchoring proteins, SdhC and SdhD. The complex can form homotrimers.</text>
</comment>
<comment type="subcellular location">
    <subcellularLocation>
        <location evidence="3">Membrane</location>
    </subcellularLocation>
</comment>
<dbReference type="PIRSF" id="PIRSF000178">
    <property type="entry name" value="SDH_cyt_b560"/>
    <property type="match status" value="1"/>
</dbReference>
<dbReference type="SUPFAM" id="SSF81343">
    <property type="entry name" value="Fumarate reductase respiratory complex transmembrane subunits"/>
    <property type="match status" value="1"/>
</dbReference>
<dbReference type="CDD" id="cd03499">
    <property type="entry name" value="SQR_TypeC_SdhC"/>
    <property type="match status" value="1"/>
</dbReference>
<evidence type="ECO:0000256" key="8">
    <source>
        <dbReference type="ARBA" id="ARBA00022723"/>
    </source>
</evidence>
<dbReference type="InterPro" id="IPR000701">
    <property type="entry name" value="SuccDH_FuR_B_TM-su"/>
</dbReference>
<evidence type="ECO:0000313" key="14">
    <source>
        <dbReference type="EMBL" id="MDY0745850.1"/>
    </source>
</evidence>
<feature type="transmembrane region" description="Helical" evidence="13">
    <location>
        <begin position="71"/>
        <end position="99"/>
    </location>
</feature>
<sequence>MSDTATKTVTKSRPVFRNINAFTDLPSYRLPVAGWISILHRISGFVMFLLLPFVVWMFDKSLTSEISYDEFTNVFVAGCGYAPAWFVKLVTLGLLWSYLHHFTAGVRHLWMDATHSVSKEQGRSSAVATLAISLLLTVLLGAKLFGLY</sequence>
<dbReference type="PANTHER" id="PTHR10978:SF5">
    <property type="entry name" value="SUCCINATE DEHYDROGENASE CYTOCHROME B560 SUBUNIT, MITOCHONDRIAL"/>
    <property type="match status" value="1"/>
</dbReference>
<evidence type="ECO:0000256" key="11">
    <source>
        <dbReference type="ARBA" id="ARBA00023136"/>
    </source>
</evidence>
<evidence type="ECO:0000256" key="6">
    <source>
        <dbReference type="ARBA" id="ARBA00022617"/>
    </source>
</evidence>
<feature type="transmembrane region" description="Helical" evidence="13">
    <location>
        <begin position="126"/>
        <end position="145"/>
    </location>
</feature>
<evidence type="ECO:0000256" key="9">
    <source>
        <dbReference type="ARBA" id="ARBA00022989"/>
    </source>
</evidence>
<name>A0ABU5DHT8_9BURK</name>
<comment type="caution">
    <text evidence="14">The sequence shown here is derived from an EMBL/GenBank/DDBJ whole genome shotgun (WGS) entry which is preliminary data.</text>
</comment>
<dbReference type="InterPro" id="IPR034804">
    <property type="entry name" value="SQR/QFR_C/D"/>
</dbReference>
<proteinExistence type="inferred from homology"/>
<dbReference type="Proteomes" id="UP001285263">
    <property type="component" value="Unassembled WGS sequence"/>
</dbReference>
<keyword evidence="9 13" id="KW-1133">Transmembrane helix</keyword>
<keyword evidence="15" id="KW-1185">Reference proteome</keyword>
<comment type="function">
    <text evidence="2">Membrane-anchoring subunit of succinate dehydrogenase (SDH).</text>
</comment>